<evidence type="ECO:0000256" key="4">
    <source>
        <dbReference type="ARBA" id="ARBA00022824"/>
    </source>
</evidence>
<comment type="subunit">
    <text evidence="10">Heterotetramer of ERG25, ERG26, ERG27 and ERG28. ERG28 acts as a scaffold to tether ERG27 and other 4,4-demethylation-related enzymes, forming a demethylation enzyme complex, in the endoplasmic reticulum.</text>
</comment>
<evidence type="ECO:0000256" key="15">
    <source>
        <dbReference type="ARBA" id="ARBA00081452"/>
    </source>
</evidence>
<dbReference type="Proteomes" id="UP000039046">
    <property type="component" value="Unassembled WGS sequence"/>
</dbReference>
<keyword evidence="9" id="KW-0472">Membrane</keyword>
<protein>
    <recommendedName>
        <fullName evidence="12">Sterol-4-alpha-carboxylate 3-dehydrogenase ERG26, decarboxylating</fullName>
    </recommendedName>
    <alternativeName>
        <fullName evidence="15 16">C-3 Sterol dehydrogenase ERG26</fullName>
    </alternativeName>
    <alternativeName>
        <fullName evidence="13 14">C-4 decarboxylase ERG26</fullName>
    </alternativeName>
    <alternativeName>
        <fullName evidence="11">Sterol-4-alpha-carboxylate 3-dehydrogenase erg26, decarboxylating</fullName>
    </alternativeName>
</protein>
<evidence type="ECO:0000256" key="16">
    <source>
        <dbReference type="ARBA" id="ARBA00082106"/>
    </source>
</evidence>
<dbReference type="Pfam" id="PF01073">
    <property type="entry name" value="3Beta_HSD"/>
    <property type="match status" value="1"/>
</dbReference>
<evidence type="ECO:0000256" key="6">
    <source>
        <dbReference type="ARBA" id="ARBA00023002"/>
    </source>
</evidence>
<evidence type="ECO:0000256" key="5">
    <source>
        <dbReference type="ARBA" id="ARBA00022955"/>
    </source>
</evidence>
<keyword evidence="18" id="KW-0413">Isomerase</keyword>
<dbReference type="SUPFAM" id="SSF51735">
    <property type="entry name" value="NAD(P)-binding Rossmann-fold domains"/>
    <property type="match status" value="1"/>
</dbReference>
<keyword evidence="8" id="KW-0443">Lipid metabolism</keyword>
<evidence type="ECO:0000259" key="17">
    <source>
        <dbReference type="Pfam" id="PF01073"/>
    </source>
</evidence>
<keyword evidence="4" id="KW-0256">Endoplasmic reticulum</keyword>
<evidence type="ECO:0000256" key="9">
    <source>
        <dbReference type="ARBA" id="ARBA00023136"/>
    </source>
</evidence>
<dbReference type="EMBL" id="CDHN01000001">
    <property type="protein sequence ID" value="CEJ81743.1"/>
    <property type="molecule type" value="Genomic_DNA"/>
</dbReference>
<evidence type="ECO:0000256" key="3">
    <source>
        <dbReference type="ARBA" id="ARBA00022516"/>
    </source>
</evidence>
<dbReference type="GO" id="GO:0016853">
    <property type="term" value="F:isomerase activity"/>
    <property type="evidence" value="ECO:0007669"/>
    <property type="project" value="UniProtKB-KW"/>
</dbReference>
<name>A0A0A1SN14_9HYPO</name>
<comment type="similarity">
    <text evidence="2">Belongs to the 3-beta-HSD family.</text>
</comment>
<keyword evidence="6" id="KW-0560">Oxidoreductase</keyword>
<evidence type="ECO:0000256" key="13">
    <source>
        <dbReference type="ARBA" id="ARBA00081267"/>
    </source>
</evidence>
<evidence type="ECO:0000256" key="11">
    <source>
        <dbReference type="ARBA" id="ARBA00067470"/>
    </source>
</evidence>
<keyword evidence="19" id="KW-1185">Reference proteome</keyword>
<dbReference type="HOGENOM" id="CLU_007383_6_8_1"/>
<keyword evidence="3" id="KW-0444">Lipid biosynthesis</keyword>
<proteinExistence type="inferred from homology"/>
<accession>A0A0A1SN14</accession>
<dbReference type="GO" id="GO:0000252">
    <property type="term" value="F:3-beta-hydroxysteroid dehydrogenase [NAD(P)+]/C4-decarboxylase activity"/>
    <property type="evidence" value="ECO:0007669"/>
    <property type="project" value="UniProtKB-ARBA"/>
</dbReference>
<dbReference type="InterPro" id="IPR002225">
    <property type="entry name" value="3Beta_OHSteriod_DH/Estase"/>
</dbReference>
<evidence type="ECO:0000256" key="10">
    <source>
        <dbReference type="ARBA" id="ARBA00046995"/>
    </source>
</evidence>
<dbReference type="PANTHER" id="PTHR43245">
    <property type="entry name" value="BIFUNCTIONAL POLYMYXIN RESISTANCE PROTEIN ARNA"/>
    <property type="match status" value="1"/>
</dbReference>
<evidence type="ECO:0000256" key="2">
    <source>
        <dbReference type="ARBA" id="ARBA00009219"/>
    </source>
</evidence>
<dbReference type="AlphaFoldDB" id="A0A0A1SN14"/>
<reference evidence="18 19" key="1">
    <citation type="journal article" date="2015" name="Genome Announc.">
        <title>Draft Genome Sequence and Gene Annotation of the Entomopathogenic Fungus Verticillium hemipterigenum.</title>
        <authorList>
            <person name="Horn F."/>
            <person name="Habel A."/>
            <person name="Scharf D.H."/>
            <person name="Dworschak J."/>
            <person name="Brakhage A.A."/>
            <person name="Guthke R."/>
            <person name="Hertweck C."/>
            <person name="Linde J."/>
        </authorList>
    </citation>
    <scope>NUCLEOTIDE SEQUENCE [LARGE SCALE GENOMIC DNA]</scope>
</reference>
<organism evidence="18 19">
    <name type="scientific">[Torrubiella] hemipterigena</name>
    <dbReference type="NCBI Taxonomy" id="1531966"/>
    <lineage>
        <taxon>Eukaryota</taxon>
        <taxon>Fungi</taxon>
        <taxon>Dikarya</taxon>
        <taxon>Ascomycota</taxon>
        <taxon>Pezizomycotina</taxon>
        <taxon>Sordariomycetes</taxon>
        <taxon>Hypocreomycetidae</taxon>
        <taxon>Hypocreales</taxon>
        <taxon>Clavicipitaceae</taxon>
        <taxon>Clavicipitaceae incertae sedis</taxon>
        <taxon>'Torrubiella' clade</taxon>
    </lineage>
</organism>
<keyword evidence="7" id="KW-0520">NAD</keyword>
<dbReference type="OrthoDB" id="10058185at2759"/>
<keyword evidence="5" id="KW-0752">Steroid biosynthesis</keyword>
<evidence type="ECO:0000256" key="14">
    <source>
        <dbReference type="ARBA" id="ARBA00081397"/>
    </source>
</evidence>
<dbReference type="PANTHER" id="PTHR43245:SF51">
    <property type="entry name" value="SHORT CHAIN DEHYDROGENASE_REDUCTASE FAMILY 42E, MEMBER 2"/>
    <property type="match status" value="1"/>
</dbReference>
<evidence type="ECO:0000256" key="7">
    <source>
        <dbReference type="ARBA" id="ARBA00023027"/>
    </source>
</evidence>
<dbReference type="Gene3D" id="3.40.50.720">
    <property type="entry name" value="NAD(P)-binding Rossmann-like Domain"/>
    <property type="match status" value="1"/>
</dbReference>
<evidence type="ECO:0000313" key="18">
    <source>
        <dbReference type="EMBL" id="CEJ81743.1"/>
    </source>
</evidence>
<evidence type="ECO:0000256" key="12">
    <source>
        <dbReference type="ARBA" id="ARBA00067985"/>
    </source>
</evidence>
<comment type="subcellular location">
    <subcellularLocation>
        <location evidence="1">Endoplasmic reticulum membrane</location>
        <topology evidence="1">Peripheral membrane protein</topology>
    </subcellularLocation>
</comment>
<evidence type="ECO:0000256" key="8">
    <source>
        <dbReference type="ARBA" id="ARBA00023098"/>
    </source>
</evidence>
<feature type="domain" description="3-beta hydroxysteroid dehydrogenase/isomerase" evidence="17">
    <location>
        <begin position="14"/>
        <end position="285"/>
    </location>
</feature>
<evidence type="ECO:0000256" key="1">
    <source>
        <dbReference type="ARBA" id="ARBA00004406"/>
    </source>
</evidence>
<dbReference type="STRING" id="1531966.A0A0A1SN14"/>
<dbReference type="GO" id="GO:0005789">
    <property type="term" value="C:endoplasmic reticulum membrane"/>
    <property type="evidence" value="ECO:0007669"/>
    <property type="project" value="UniProtKB-SubCell"/>
</dbReference>
<dbReference type="InterPro" id="IPR036291">
    <property type="entry name" value="NAD(P)-bd_dom_sf"/>
</dbReference>
<dbReference type="FunFam" id="3.40.50.720:FF:000346">
    <property type="entry name" value="C-3 sterol dehydrogenase/C-4 decarboxylase"/>
    <property type="match status" value="1"/>
</dbReference>
<gene>
    <name evidence="18" type="ORF">VHEMI01856</name>
</gene>
<evidence type="ECO:0000313" key="19">
    <source>
        <dbReference type="Proteomes" id="UP000039046"/>
    </source>
</evidence>
<dbReference type="InterPro" id="IPR050177">
    <property type="entry name" value="Lipid_A_modif_metabolic_enz"/>
</dbReference>
<sequence length="370" mass="40767">MAPEKKRGTIGKVLIVGGNGFLGHHIVNQALDSWTTTSVTSVDLRCSKNRRDEAAYHECDITDNEKLAELFIKLAPDVVIHTASPVADDTAVAKDLFLKVNVNGTQSVIEACQKANVKALVYTSSASVISDNTLDLRNADERWPVLRGAQQKEYYSETKAAAEELVIKANRTDPYKLLTTSLRPAGIFGEGDVQNLAGLLRAYKGGKTNVQIGDNNNLFDFTYVGNIAHAHLLAAHRLLATLGASTQPLDHERVDGEVFFITNDSPVYFWDFARAVWRAAGNEKGTEGVWELSREMGAFFGMASEIFFSIIQKPATFTKLRATISGMTRYYNITKAKTVLGYEPLWTVQEGIDRGVGWFLEQDKKAAVKA</sequence>
<dbReference type="GO" id="GO:0006696">
    <property type="term" value="P:ergosterol biosynthetic process"/>
    <property type="evidence" value="ECO:0007669"/>
    <property type="project" value="UniProtKB-ARBA"/>
</dbReference>